<name>A0A975JGI5_9RHOB</name>
<dbReference type="Proteomes" id="UP000683291">
    <property type="component" value="Chromosome 1"/>
</dbReference>
<dbReference type="InterPro" id="IPR025579">
    <property type="entry name" value="DUF4357"/>
</dbReference>
<dbReference type="AlphaFoldDB" id="A0A975JGI5"/>
<dbReference type="EMBL" id="CP073581">
    <property type="protein sequence ID" value="QUJ77845.1"/>
    <property type="molecule type" value="Genomic_DNA"/>
</dbReference>
<evidence type="ECO:0000313" key="2">
    <source>
        <dbReference type="EMBL" id="QUJ77845.1"/>
    </source>
</evidence>
<dbReference type="KEGG" id="sual:KDD17_07900"/>
<feature type="domain" description="DUF4357" evidence="1">
    <location>
        <begin position="111"/>
        <end position="162"/>
    </location>
</feature>
<evidence type="ECO:0000313" key="3">
    <source>
        <dbReference type="Proteomes" id="UP000683291"/>
    </source>
</evidence>
<gene>
    <name evidence="2" type="ORF">KDD17_07900</name>
</gene>
<proteinExistence type="predicted"/>
<keyword evidence="3" id="KW-1185">Reference proteome</keyword>
<dbReference type="RefSeq" id="WP_212706038.1">
    <property type="nucleotide sequence ID" value="NZ_CP073581.1"/>
</dbReference>
<protein>
    <submittedName>
        <fullName evidence="2">GIY-YIG nuclease family protein</fullName>
    </submittedName>
</protein>
<evidence type="ECO:0000259" key="1">
    <source>
        <dbReference type="Pfam" id="PF14267"/>
    </source>
</evidence>
<organism evidence="2 3">
    <name type="scientific">Sulfitobacter albidus</name>
    <dbReference type="NCBI Taxonomy" id="2829501"/>
    <lineage>
        <taxon>Bacteria</taxon>
        <taxon>Pseudomonadati</taxon>
        <taxon>Pseudomonadota</taxon>
        <taxon>Alphaproteobacteria</taxon>
        <taxon>Rhodobacterales</taxon>
        <taxon>Roseobacteraceae</taxon>
        <taxon>Sulfitobacter</taxon>
    </lineage>
</organism>
<accession>A0A975JGI5</accession>
<dbReference type="Pfam" id="PF14267">
    <property type="entry name" value="DUF4357"/>
    <property type="match status" value="1"/>
</dbReference>
<reference evidence="2" key="1">
    <citation type="submission" date="2021-04" db="EMBL/GenBank/DDBJ databases">
        <title>Complete genome sequence for Sulfitobacter sp. strain JK7-1.</title>
        <authorList>
            <person name="Park S.-J."/>
        </authorList>
    </citation>
    <scope>NUCLEOTIDE SEQUENCE</scope>
    <source>
        <strain evidence="2">JK7-1</strain>
    </source>
</reference>
<sequence length="176" mass="19539">MRARSLELFFIDGLPDGMLTAEVFNWTGHVLRFPRTRLREALTRPEAARTGVYVLLGDGDDGPLAYIGEAETLSERMRNHAAQKDWWETAILIGTTGDLLQKVHAKYIESRLVENGMLMLDGAHAVFQSNHAFSSPSAAGAVINGRSTNGRTAWRHRDTGQTYAEWEADQLNEAAP</sequence>
<dbReference type="CDD" id="cd10447">
    <property type="entry name" value="GIY-YIG_unchar_2"/>
    <property type="match status" value="1"/>
</dbReference>